<feature type="compositionally biased region" description="Basic residues" evidence="1">
    <location>
        <begin position="25"/>
        <end position="34"/>
    </location>
</feature>
<proteinExistence type="predicted"/>
<accession>A0A6A0ADF8</accession>
<dbReference type="EMBL" id="BLLF01004721">
    <property type="protein sequence ID" value="GFH30134.1"/>
    <property type="molecule type" value="Genomic_DNA"/>
</dbReference>
<name>A0A6A0ADF8_HAELA</name>
<evidence type="ECO:0000313" key="2">
    <source>
        <dbReference type="EMBL" id="GFH30134.1"/>
    </source>
</evidence>
<evidence type="ECO:0000313" key="3">
    <source>
        <dbReference type="Proteomes" id="UP000485058"/>
    </source>
</evidence>
<sequence length="145" mass="15871">MAGNDRVAIGCEQLRKKERATGQKRQSKRGRQSRRQGEPGCQGEKQLEDRERASQTMVTEALPRATRAGTHPPSCQATPCGRAGIDNDGETVGMAWVACSEREATAVNSVERSPEQTRAYSRMSQSAWELNPAQNTTTSSDLTYA</sequence>
<feature type="region of interest" description="Disordered" evidence="1">
    <location>
        <begin position="104"/>
        <end position="145"/>
    </location>
</feature>
<dbReference type="Proteomes" id="UP000485058">
    <property type="component" value="Unassembled WGS sequence"/>
</dbReference>
<gene>
    <name evidence="2" type="ORF">HaLaN_28925</name>
</gene>
<feature type="region of interest" description="Disordered" evidence="1">
    <location>
        <begin position="1"/>
        <end position="80"/>
    </location>
</feature>
<keyword evidence="3" id="KW-1185">Reference proteome</keyword>
<evidence type="ECO:0000256" key="1">
    <source>
        <dbReference type="SAM" id="MobiDB-lite"/>
    </source>
</evidence>
<dbReference type="AlphaFoldDB" id="A0A6A0ADF8"/>
<organism evidence="2 3">
    <name type="scientific">Haematococcus lacustris</name>
    <name type="common">Green alga</name>
    <name type="synonym">Haematococcus pluvialis</name>
    <dbReference type="NCBI Taxonomy" id="44745"/>
    <lineage>
        <taxon>Eukaryota</taxon>
        <taxon>Viridiplantae</taxon>
        <taxon>Chlorophyta</taxon>
        <taxon>core chlorophytes</taxon>
        <taxon>Chlorophyceae</taxon>
        <taxon>CS clade</taxon>
        <taxon>Chlamydomonadales</taxon>
        <taxon>Haematococcaceae</taxon>
        <taxon>Haematococcus</taxon>
    </lineage>
</organism>
<protein>
    <submittedName>
        <fullName evidence="2">Uncharacterized protein</fullName>
    </submittedName>
</protein>
<feature type="compositionally biased region" description="Polar residues" evidence="1">
    <location>
        <begin position="106"/>
        <end position="145"/>
    </location>
</feature>
<reference evidence="2 3" key="1">
    <citation type="submission" date="2020-02" db="EMBL/GenBank/DDBJ databases">
        <title>Draft genome sequence of Haematococcus lacustris strain NIES-144.</title>
        <authorList>
            <person name="Morimoto D."/>
            <person name="Nakagawa S."/>
            <person name="Yoshida T."/>
            <person name="Sawayama S."/>
        </authorList>
    </citation>
    <scope>NUCLEOTIDE SEQUENCE [LARGE SCALE GENOMIC DNA]</scope>
    <source>
        <strain evidence="2 3">NIES-144</strain>
    </source>
</reference>
<comment type="caution">
    <text evidence="2">The sequence shown here is derived from an EMBL/GenBank/DDBJ whole genome shotgun (WGS) entry which is preliminary data.</text>
</comment>